<feature type="transmembrane region" description="Helical" evidence="12">
    <location>
        <begin position="625"/>
        <end position="650"/>
    </location>
</feature>
<evidence type="ECO:0000256" key="1">
    <source>
        <dbReference type="ARBA" id="ARBA00004651"/>
    </source>
</evidence>
<gene>
    <name evidence="14" type="ORF">D915_002413</name>
</gene>
<dbReference type="Gene3D" id="2.10.50.30">
    <property type="entry name" value="GPCR, family 3, nine cysteines domain"/>
    <property type="match status" value="1"/>
</dbReference>
<feature type="transmembrane region" description="Helical" evidence="12">
    <location>
        <begin position="784"/>
        <end position="805"/>
    </location>
</feature>
<evidence type="ECO:0000256" key="11">
    <source>
        <dbReference type="SAM" id="MobiDB-lite"/>
    </source>
</evidence>
<evidence type="ECO:0000256" key="6">
    <source>
        <dbReference type="ARBA" id="ARBA00023040"/>
    </source>
</evidence>
<dbReference type="Pfam" id="PF00003">
    <property type="entry name" value="7tm_3"/>
    <property type="match status" value="1"/>
</dbReference>
<evidence type="ECO:0000256" key="8">
    <source>
        <dbReference type="ARBA" id="ARBA00023170"/>
    </source>
</evidence>
<dbReference type="Pfam" id="PF01094">
    <property type="entry name" value="ANF_receptor"/>
    <property type="match status" value="1"/>
</dbReference>
<dbReference type="Proteomes" id="UP000230066">
    <property type="component" value="Unassembled WGS sequence"/>
</dbReference>
<comment type="similarity">
    <text evidence="2">Belongs to the G-protein coupled receptor 3 family.</text>
</comment>
<keyword evidence="9" id="KW-0325">Glycoprotein</keyword>
<evidence type="ECO:0000256" key="4">
    <source>
        <dbReference type="ARBA" id="ARBA00022692"/>
    </source>
</evidence>
<dbReference type="FunFam" id="3.40.50.2300:FF:000145">
    <property type="entry name" value="Glutamate receptor, metabotropic"/>
    <property type="match status" value="1"/>
</dbReference>
<reference evidence="14" key="1">
    <citation type="submission" date="2019-03" db="EMBL/GenBank/DDBJ databases">
        <title>Improved annotation for the trematode Fasciola hepatica.</title>
        <authorList>
            <person name="Choi Y.-J."/>
            <person name="Martin J."/>
            <person name="Mitreva M."/>
        </authorList>
    </citation>
    <scope>NUCLEOTIDE SEQUENCE [LARGE SCALE GENOMIC DNA]</scope>
</reference>
<dbReference type="InterPro" id="IPR038550">
    <property type="entry name" value="GPCR_3_9-Cys_sf"/>
</dbReference>
<evidence type="ECO:0000256" key="7">
    <source>
        <dbReference type="ARBA" id="ARBA00023136"/>
    </source>
</evidence>
<keyword evidence="15" id="KW-1185">Reference proteome</keyword>
<dbReference type="SUPFAM" id="SSF53822">
    <property type="entry name" value="Periplasmic binding protein-like I"/>
    <property type="match status" value="1"/>
</dbReference>
<proteinExistence type="inferred from homology"/>
<dbReference type="PRINTS" id="PR00593">
    <property type="entry name" value="MTABOTROPICR"/>
</dbReference>
<feature type="domain" description="G-protein coupled receptors family 3 profile" evidence="13">
    <location>
        <begin position="625"/>
        <end position="889"/>
    </location>
</feature>
<accession>A0A4E0RXQ7</accession>
<evidence type="ECO:0000256" key="10">
    <source>
        <dbReference type="ARBA" id="ARBA00023224"/>
    </source>
</evidence>
<dbReference type="PROSITE" id="PS50259">
    <property type="entry name" value="G_PROTEIN_RECEP_F3_4"/>
    <property type="match status" value="1"/>
</dbReference>
<feature type="transmembrane region" description="Helical" evidence="12">
    <location>
        <begin position="845"/>
        <end position="867"/>
    </location>
</feature>
<feature type="compositionally biased region" description="Polar residues" evidence="11">
    <location>
        <begin position="902"/>
        <end position="916"/>
    </location>
</feature>
<dbReference type="InterPro" id="IPR001828">
    <property type="entry name" value="ANF_lig-bd_rcpt"/>
</dbReference>
<dbReference type="CDD" id="cd06362">
    <property type="entry name" value="PBP1_mGluR"/>
    <property type="match status" value="1"/>
</dbReference>
<feature type="transmembrane region" description="Helical" evidence="12">
    <location>
        <begin position="695"/>
        <end position="716"/>
    </location>
</feature>
<keyword evidence="7 12" id="KW-0472">Membrane</keyword>
<comment type="caution">
    <text evidence="14">The sequence shown here is derived from an EMBL/GenBank/DDBJ whole genome shotgun (WGS) entry which is preliminary data.</text>
</comment>
<dbReference type="CDD" id="cd15934">
    <property type="entry name" value="7tmC_mGluRs_group2_3"/>
    <property type="match status" value="1"/>
</dbReference>
<evidence type="ECO:0000256" key="12">
    <source>
        <dbReference type="SAM" id="Phobius"/>
    </source>
</evidence>
<feature type="transmembrane region" description="Helical" evidence="12">
    <location>
        <begin position="662"/>
        <end position="683"/>
    </location>
</feature>
<keyword evidence="3" id="KW-1003">Cell membrane</keyword>
<evidence type="ECO:0000256" key="2">
    <source>
        <dbReference type="ARBA" id="ARBA00007242"/>
    </source>
</evidence>
<feature type="transmembrane region" description="Helical" evidence="12">
    <location>
        <begin position="817"/>
        <end position="839"/>
    </location>
</feature>
<evidence type="ECO:0000256" key="3">
    <source>
        <dbReference type="ARBA" id="ARBA00022475"/>
    </source>
</evidence>
<feature type="region of interest" description="Disordered" evidence="11">
    <location>
        <begin position="900"/>
        <end position="922"/>
    </location>
</feature>
<dbReference type="Gene3D" id="3.40.50.2300">
    <property type="match status" value="2"/>
</dbReference>
<feature type="transmembrane region" description="Helical" evidence="12">
    <location>
        <begin position="602"/>
        <end position="619"/>
    </location>
</feature>
<dbReference type="EMBL" id="JXXN02000625">
    <property type="protein sequence ID" value="THD26797.1"/>
    <property type="molecule type" value="Genomic_DNA"/>
</dbReference>
<keyword evidence="4 12" id="KW-0812">Transmembrane</keyword>
<dbReference type="GO" id="GO:0004930">
    <property type="term" value="F:G protein-coupled receptor activity"/>
    <property type="evidence" value="ECO:0007669"/>
    <property type="project" value="UniProtKB-KW"/>
</dbReference>
<keyword evidence="5 12" id="KW-1133">Transmembrane helix</keyword>
<dbReference type="PANTHER" id="PTHR24060">
    <property type="entry name" value="METABOTROPIC GLUTAMATE RECEPTOR"/>
    <property type="match status" value="1"/>
</dbReference>
<keyword evidence="8 14" id="KW-0675">Receptor</keyword>
<evidence type="ECO:0000259" key="13">
    <source>
        <dbReference type="PROSITE" id="PS50259"/>
    </source>
</evidence>
<dbReference type="GO" id="GO:0005886">
    <property type="term" value="C:plasma membrane"/>
    <property type="evidence" value="ECO:0007669"/>
    <property type="project" value="UniProtKB-SubCell"/>
</dbReference>
<evidence type="ECO:0000313" key="15">
    <source>
        <dbReference type="Proteomes" id="UP000230066"/>
    </source>
</evidence>
<organism evidence="14 15">
    <name type="scientific">Fasciola hepatica</name>
    <name type="common">Liver fluke</name>
    <dbReference type="NCBI Taxonomy" id="6192"/>
    <lineage>
        <taxon>Eukaryota</taxon>
        <taxon>Metazoa</taxon>
        <taxon>Spiralia</taxon>
        <taxon>Lophotrochozoa</taxon>
        <taxon>Platyhelminthes</taxon>
        <taxon>Trematoda</taxon>
        <taxon>Digenea</taxon>
        <taxon>Plagiorchiida</taxon>
        <taxon>Echinostomata</taxon>
        <taxon>Echinostomatoidea</taxon>
        <taxon>Fasciolidae</taxon>
        <taxon>Fasciola</taxon>
    </lineage>
</organism>
<comment type="subcellular location">
    <subcellularLocation>
        <location evidence="1">Cell membrane</location>
        <topology evidence="1">Multi-pass membrane protein</topology>
    </subcellularLocation>
</comment>
<dbReference type="InterPro" id="IPR000162">
    <property type="entry name" value="GPCR_3_mtglu_rcpt"/>
</dbReference>
<dbReference type="AlphaFoldDB" id="A0A4E0RXQ7"/>
<evidence type="ECO:0000256" key="9">
    <source>
        <dbReference type="ARBA" id="ARBA00023180"/>
    </source>
</evidence>
<name>A0A4E0RXQ7_FASHE</name>
<dbReference type="InterPro" id="IPR050726">
    <property type="entry name" value="mGluR"/>
</dbReference>
<evidence type="ECO:0000256" key="5">
    <source>
        <dbReference type="ARBA" id="ARBA00022989"/>
    </source>
</evidence>
<evidence type="ECO:0000313" key="14">
    <source>
        <dbReference type="EMBL" id="THD26797.1"/>
    </source>
</evidence>
<sequence>MTTRQSVKRKWSAHFSGFLLSPFFLIMCLTRLELSKGSKSAGKQLIAEVPGDIMLGGLFPVHTSGATMCNAINPERGIQRVEAMLFTIDEINNKSELLPGIRLGATIRDTCSASNFGLEQALQFVQSGSKCDNVNWAQQPQQPSSNVVTRGVVGSSYSSVTILVANLFRLFSIPQISYASTSAVLSDKRAFPLFARTVPSDVVQARAMASLVSAHNWTYVSTVRSAGDYGDSGMDAFWKEADKLGVCIAAREVIRPNYGTDELDAIVHVLRYDFAKARVVVLFTGMDHTKLLLDAVRRAGLTDHFVWIASDGWGRENLPVSNNSRVANGALTIEIQSKPVAAFTDHYLNLGYDNPRNPWFKEYWEDLFGCTFGNSVRRKRATTDKVKMVTALVPCSKDPKLRLRDKIGPDFKQEAKIQFVYDAVYAFASGLHMLQRQLCLGSPHSPNWDKYGCVAKLLNYSGVDFYKLMIKANFTPTHGNMVAFDDNGDGNGQYSIYNYARDPYTGHYDYRLVGDYQGGKLTMRARPIWPGGQSSRLPVSQCSEECGFAEIRRLDKKQQCCWSCEACGPDQRVVNLTHCETCAFQHWPSANRTTCELLEVRAALLSFLFILLITHLHYIDLSTWFGIVPMTISSVGIVLTIGIIVTWLVYSETPVVRATGRELAYVQLSGCLVCYACPFVLLSTPSVFTCSLQRILIGLGFAMMYASLLTKTNRIARIFEAAKRTTRRPVYISPRSQLVITGSLITLQLAVSAIWFGFDPPDTRIDPVGPSYLVLRCAMKDKSLLISLAYNMILIVVCTAHAVKTRHIPENFNESKFIGFAMYTTCIIWLAFLPMFYATMNNHQIQITTLCISIALSASVMLSCLFLPKLYIIYIHPEKNVRRLTMNNPKAKARLKELGLKTSATPETKRGNNTASPDVVPDVSGSIGTSVGLLAAQSSNSQTRVSATLTMTSSTRTDESAAALDSVINAEMDFIKSQTSNQVIDQKPKTSFASVISNPLLVTDVVRKPEMKHSSSGPQSKLGIKTSDLSTKETIVVPAKQMNNSDFPTPIPLLLDTIPKRLMLSPTYCDETTSLEGDDEGARDDEISTTVGGPMSYQCEASSCSQTVLPHLYHNIPYSPTDSICSAGTERSSDLYIQSYGDDTQIVPSMTSNSLSVASGSVFSQMRQPPKKISRIDYSKQTVTAL</sequence>
<dbReference type="InterPro" id="IPR000337">
    <property type="entry name" value="GPCR_3"/>
</dbReference>
<keyword evidence="10" id="KW-0807">Transducer</keyword>
<dbReference type="InterPro" id="IPR017978">
    <property type="entry name" value="GPCR_3_C"/>
</dbReference>
<dbReference type="PRINTS" id="PR00248">
    <property type="entry name" value="GPCRMGR"/>
</dbReference>
<keyword evidence="6" id="KW-0297">G-protein coupled receptor</keyword>
<protein>
    <submittedName>
        <fullName evidence="14">Metabotropic glutamate receptor</fullName>
    </submittedName>
</protein>
<dbReference type="InterPro" id="IPR028082">
    <property type="entry name" value="Peripla_BP_I"/>
</dbReference>